<keyword evidence="1" id="KW-0472">Membrane</keyword>
<organism evidence="2 3">
    <name type="scientific">Actinomadura barringtoniae</name>
    <dbReference type="NCBI Taxonomy" id="1427535"/>
    <lineage>
        <taxon>Bacteria</taxon>
        <taxon>Bacillati</taxon>
        <taxon>Actinomycetota</taxon>
        <taxon>Actinomycetes</taxon>
        <taxon>Streptosporangiales</taxon>
        <taxon>Thermomonosporaceae</taxon>
        <taxon>Actinomadura</taxon>
    </lineage>
</organism>
<feature type="transmembrane region" description="Helical" evidence="1">
    <location>
        <begin position="119"/>
        <end position="138"/>
    </location>
</feature>
<dbReference type="RefSeq" id="WP_208256742.1">
    <property type="nucleotide sequence ID" value="NZ_JAGEOJ010000007.1"/>
</dbReference>
<gene>
    <name evidence="2" type="ORF">J4573_17870</name>
</gene>
<comment type="caution">
    <text evidence="2">The sequence shown here is derived from an EMBL/GenBank/DDBJ whole genome shotgun (WGS) entry which is preliminary data.</text>
</comment>
<feature type="transmembrane region" description="Helical" evidence="1">
    <location>
        <begin position="54"/>
        <end position="76"/>
    </location>
</feature>
<feature type="transmembrane region" description="Helical" evidence="1">
    <location>
        <begin position="15"/>
        <end position="33"/>
    </location>
</feature>
<name>A0A939TAE2_9ACTN</name>
<feature type="transmembrane region" description="Helical" evidence="1">
    <location>
        <begin position="184"/>
        <end position="202"/>
    </location>
</feature>
<dbReference type="EMBL" id="JAGEOJ010000007">
    <property type="protein sequence ID" value="MBO2448975.1"/>
    <property type="molecule type" value="Genomic_DNA"/>
</dbReference>
<keyword evidence="1" id="KW-0812">Transmembrane</keyword>
<accession>A0A939TAE2</accession>
<dbReference type="AlphaFoldDB" id="A0A939TAE2"/>
<sequence length="253" mass="27705">MSAWFDHQIVDGGRLRLFVFFVFMIGAFAFIRFSTRMIRAQVKWWPGNVTPGGVHIHHVVFGLVFMCVGGIGGLAVEESRSGWAALGAAVFGIGTGLVLDEFALVLRLDDVYWKEQGRLSVDAIFVAIALSGLALLGFGPLDIGAALTPGPDGEQSPVWAVVILAATNLALALITLLKGKIWTGLFGMFIPLLGFVGAIRLARPGAPWARWRYREGSRKLARAQRRDRRLRAPLERFKVRVQDLVAGRPDQPS</sequence>
<keyword evidence="3" id="KW-1185">Reference proteome</keyword>
<keyword evidence="1" id="KW-1133">Transmembrane helix</keyword>
<evidence type="ECO:0000256" key="1">
    <source>
        <dbReference type="SAM" id="Phobius"/>
    </source>
</evidence>
<proteinExistence type="predicted"/>
<protein>
    <recommendedName>
        <fullName evidence="4">Integral membrane protein</fullName>
    </recommendedName>
</protein>
<evidence type="ECO:0000313" key="3">
    <source>
        <dbReference type="Proteomes" id="UP000669179"/>
    </source>
</evidence>
<evidence type="ECO:0000313" key="2">
    <source>
        <dbReference type="EMBL" id="MBO2448975.1"/>
    </source>
</evidence>
<feature type="transmembrane region" description="Helical" evidence="1">
    <location>
        <begin position="158"/>
        <end position="177"/>
    </location>
</feature>
<evidence type="ECO:0008006" key="4">
    <source>
        <dbReference type="Google" id="ProtNLM"/>
    </source>
</evidence>
<feature type="transmembrane region" description="Helical" evidence="1">
    <location>
        <begin position="82"/>
        <end position="107"/>
    </location>
</feature>
<reference evidence="2" key="1">
    <citation type="submission" date="2021-03" db="EMBL/GenBank/DDBJ databases">
        <authorList>
            <person name="Kanchanasin P."/>
            <person name="Saeng-In P."/>
            <person name="Phongsopitanun W."/>
            <person name="Yuki M."/>
            <person name="Kudo T."/>
            <person name="Ohkuma M."/>
            <person name="Tanasupawat S."/>
        </authorList>
    </citation>
    <scope>NUCLEOTIDE SEQUENCE</scope>
    <source>
        <strain evidence="2">GKU 128</strain>
    </source>
</reference>
<dbReference type="Proteomes" id="UP000669179">
    <property type="component" value="Unassembled WGS sequence"/>
</dbReference>